<organism evidence="1 2">
    <name type="scientific">Sulfurirhabdus autotrophica</name>
    <dbReference type="NCBI Taxonomy" id="1706046"/>
    <lineage>
        <taxon>Bacteria</taxon>
        <taxon>Pseudomonadati</taxon>
        <taxon>Pseudomonadota</taxon>
        <taxon>Betaproteobacteria</taxon>
        <taxon>Nitrosomonadales</taxon>
        <taxon>Sulfuricellaceae</taxon>
        <taxon>Sulfurirhabdus</taxon>
    </lineage>
</organism>
<sequence length="90" mass="10285">MQIITANEALKLSEHAQIWIEAHMMWFMKHVMDVVAHEASVGKRAARFENIRIGSDFEISAWKDEMTRLGYSVTLLGEGKLGTDSFEVSW</sequence>
<evidence type="ECO:0000313" key="1">
    <source>
        <dbReference type="EMBL" id="TCV89066.1"/>
    </source>
</evidence>
<gene>
    <name evidence="1" type="ORF">EDC63_103138</name>
</gene>
<accession>A0A4R3YAU0</accession>
<dbReference type="EMBL" id="SMCO01000003">
    <property type="protein sequence ID" value="TCV89066.1"/>
    <property type="molecule type" value="Genomic_DNA"/>
</dbReference>
<reference evidence="1 2" key="1">
    <citation type="submission" date="2019-03" db="EMBL/GenBank/DDBJ databases">
        <title>Genomic Encyclopedia of Type Strains, Phase IV (KMG-IV): sequencing the most valuable type-strain genomes for metagenomic binning, comparative biology and taxonomic classification.</title>
        <authorList>
            <person name="Goeker M."/>
        </authorList>
    </citation>
    <scope>NUCLEOTIDE SEQUENCE [LARGE SCALE GENOMIC DNA]</scope>
    <source>
        <strain evidence="1 2">DSM 100309</strain>
    </source>
</reference>
<dbReference type="AlphaFoldDB" id="A0A4R3YAU0"/>
<dbReference type="RefSeq" id="WP_124945906.1">
    <property type="nucleotide sequence ID" value="NZ_BHVT01000020.1"/>
</dbReference>
<dbReference type="Proteomes" id="UP000295367">
    <property type="component" value="Unassembled WGS sequence"/>
</dbReference>
<protein>
    <submittedName>
        <fullName evidence="1">Uncharacterized protein</fullName>
    </submittedName>
</protein>
<evidence type="ECO:0000313" key="2">
    <source>
        <dbReference type="Proteomes" id="UP000295367"/>
    </source>
</evidence>
<proteinExistence type="predicted"/>
<name>A0A4R3YAU0_9PROT</name>
<keyword evidence="2" id="KW-1185">Reference proteome</keyword>
<comment type="caution">
    <text evidence="1">The sequence shown here is derived from an EMBL/GenBank/DDBJ whole genome shotgun (WGS) entry which is preliminary data.</text>
</comment>